<sequence length="47" mass="5026">MQVTSAVTPSWKGGDRSNFVVNTPASSASCRVEFVQGQEVPDLRTGK</sequence>
<accession>A0A6J4MFZ7</accession>
<name>A0A6J4MFZ7_9CHLR</name>
<dbReference type="AlphaFoldDB" id="A0A6J4MFZ7"/>
<evidence type="ECO:0000313" key="1">
    <source>
        <dbReference type="EMBL" id="CAA9356559.1"/>
    </source>
</evidence>
<protein>
    <submittedName>
        <fullName evidence="1">Uncharacterized protein</fullName>
    </submittedName>
</protein>
<reference evidence="1" key="1">
    <citation type="submission" date="2020-02" db="EMBL/GenBank/DDBJ databases">
        <authorList>
            <person name="Meier V. D."/>
        </authorList>
    </citation>
    <scope>NUCLEOTIDE SEQUENCE</scope>
    <source>
        <strain evidence="1">AVDCRST_MAG93</strain>
    </source>
</reference>
<dbReference type="EMBL" id="CADCTR010002493">
    <property type="protein sequence ID" value="CAA9356559.1"/>
    <property type="molecule type" value="Genomic_DNA"/>
</dbReference>
<proteinExistence type="predicted"/>
<organism evidence="1">
    <name type="scientific">uncultured Chloroflexia bacterium</name>
    <dbReference type="NCBI Taxonomy" id="1672391"/>
    <lineage>
        <taxon>Bacteria</taxon>
        <taxon>Bacillati</taxon>
        <taxon>Chloroflexota</taxon>
        <taxon>Chloroflexia</taxon>
        <taxon>environmental samples</taxon>
    </lineage>
</organism>
<gene>
    <name evidence="1" type="ORF">AVDCRST_MAG93-7384</name>
</gene>